<feature type="domain" description="T6SS Phospholipase effector Tle1-like catalytic" evidence="1">
    <location>
        <begin position="4"/>
        <end position="290"/>
    </location>
</feature>
<keyword evidence="3" id="KW-1185">Reference proteome</keyword>
<evidence type="ECO:0000313" key="3">
    <source>
        <dbReference type="Proteomes" id="UP001208690"/>
    </source>
</evidence>
<reference evidence="2 3" key="1">
    <citation type="submission" date="2022-04" db="EMBL/GenBank/DDBJ databases">
        <title>Roseobacter sp. WL0113 is a bacterium isolated from neritic sediment.</title>
        <authorList>
            <person name="Wang L."/>
            <person name="He W."/>
            <person name="Zhang D.-F."/>
        </authorList>
    </citation>
    <scope>NUCLEOTIDE SEQUENCE [LARGE SCALE GENOMIC DNA]</scope>
    <source>
        <strain evidence="2 3">WL0113</strain>
    </source>
</reference>
<dbReference type="PANTHER" id="PTHR33840:SF1">
    <property type="entry name" value="TLE1 PHOSPHOLIPASE DOMAIN-CONTAINING PROTEIN"/>
    <property type="match status" value="1"/>
</dbReference>
<dbReference type="PANTHER" id="PTHR33840">
    <property type="match status" value="1"/>
</dbReference>
<dbReference type="InterPro" id="IPR018712">
    <property type="entry name" value="Tle1-like_cat"/>
</dbReference>
<accession>A0ABT3BG93</accession>
<dbReference type="RefSeq" id="WP_263844918.1">
    <property type="nucleotide sequence ID" value="NZ_JALIEB010000009.1"/>
</dbReference>
<gene>
    <name evidence="2" type="ORF">MUB52_14265</name>
</gene>
<dbReference type="Proteomes" id="UP001208690">
    <property type="component" value="Unassembled WGS sequence"/>
</dbReference>
<evidence type="ECO:0000259" key="1">
    <source>
        <dbReference type="Pfam" id="PF09994"/>
    </source>
</evidence>
<proteinExistence type="predicted"/>
<protein>
    <submittedName>
        <fullName evidence="2">DUF2235 domain-containing protein</fullName>
    </submittedName>
</protein>
<name>A0ABT3BG93_9RHOB</name>
<evidence type="ECO:0000313" key="2">
    <source>
        <dbReference type="EMBL" id="MCV3272599.1"/>
    </source>
</evidence>
<comment type="caution">
    <text evidence="2">The sequence shown here is derived from an EMBL/GenBank/DDBJ whole genome shotgun (WGS) entry which is preliminary data.</text>
</comment>
<organism evidence="2 3">
    <name type="scientific">Roseobacter sinensis</name>
    <dbReference type="NCBI Taxonomy" id="2931391"/>
    <lineage>
        <taxon>Bacteria</taxon>
        <taxon>Pseudomonadati</taxon>
        <taxon>Pseudomonadota</taxon>
        <taxon>Alphaproteobacteria</taxon>
        <taxon>Rhodobacterales</taxon>
        <taxon>Roseobacteraceae</taxon>
        <taxon>Roseobacter</taxon>
    </lineage>
</organism>
<dbReference type="Pfam" id="PF09994">
    <property type="entry name" value="T6SS_Tle1-like_cat"/>
    <property type="match status" value="1"/>
</dbReference>
<dbReference type="SUPFAM" id="SSF53474">
    <property type="entry name" value="alpha/beta-Hydrolases"/>
    <property type="match status" value="1"/>
</dbReference>
<dbReference type="InterPro" id="IPR029058">
    <property type="entry name" value="AB_hydrolase_fold"/>
</dbReference>
<sequence length="382" mass="42191">MAYIAIFCDGTWNSAASGPATHVLRLSTLCARSVHQKVIYFEGVGTGSGMVSAFGRWLSKWGGGLFGWGLNRNIRAAYLALCQCYRPGDKILIFGFSRGAYTARSLAGMIRKCGILSEPTPGNVRRAFRLYRQRGPHNAPDAPHIRAARQKLSPKFATSQADVLARSDDSCLVRIAYLGAWDTVGALGIPESVFGRWADWWNARYAFHDTRLSHLVESARHAVALDERRRPYVPSLWDNLDASAEGPGLNLGFEGPERPYQQTWFVGDHGIVGGSARTRALTERTLTWIWEGAAAQGLQLKPGMALPQLTPDPAAATDEIDDHGWIYRLVPAALRWRSGPTRARDLDDSVRLRLAARPEYRPASLRALMPGLSRLDADRPAR</sequence>
<dbReference type="EMBL" id="JALIEB010000009">
    <property type="protein sequence ID" value="MCV3272599.1"/>
    <property type="molecule type" value="Genomic_DNA"/>
</dbReference>